<reference evidence="3 4" key="1">
    <citation type="journal article" date="2022" name="Allergy">
        <title>Genome assembly and annotation of Periplaneta americana reveal a comprehensive cockroach allergen profile.</title>
        <authorList>
            <person name="Wang L."/>
            <person name="Xiong Q."/>
            <person name="Saelim N."/>
            <person name="Wang L."/>
            <person name="Nong W."/>
            <person name="Wan A.T."/>
            <person name="Shi M."/>
            <person name="Liu X."/>
            <person name="Cao Q."/>
            <person name="Hui J.H.L."/>
            <person name="Sookrung N."/>
            <person name="Leung T.F."/>
            <person name="Tungtrongchitr A."/>
            <person name="Tsui S.K.W."/>
        </authorList>
    </citation>
    <scope>NUCLEOTIDE SEQUENCE [LARGE SCALE GENOMIC DNA]</scope>
    <source>
        <strain evidence="3">PWHHKU_190912</strain>
    </source>
</reference>
<dbReference type="EMBL" id="JAJSOF020000031">
    <property type="protein sequence ID" value="KAJ4431697.1"/>
    <property type="molecule type" value="Genomic_DNA"/>
</dbReference>
<dbReference type="Pfam" id="PF03227">
    <property type="entry name" value="GILT"/>
    <property type="match status" value="1"/>
</dbReference>
<accession>A0ABQ8SC87</accession>
<proteinExistence type="inferred from homology"/>
<evidence type="ECO:0008006" key="5">
    <source>
        <dbReference type="Google" id="ProtNLM"/>
    </source>
</evidence>
<comment type="caution">
    <text evidence="3">The sequence shown here is derived from an EMBL/GenBank/DDBJ whole genome shotgun (WGS) entry which is preliminary data.</text>
</comment>
<feature type="non-terminal residue" evidence="3">
    <location>
        <position position="238"/>
    </location>
</feature>
<sequence>MSVTYMTRIKVMAFFVVCFVLWQALRHFPSFSDFSSQSLDHRWNSGAPSVSSLVSPVVVTVFYEALCPDSRSFFTKQLLPTFEKIPHLIQINLVPYGKAKTELTGTGYAFSCQHGPLECQANKIHACAISKLTQADVQLRYTTCMISDNMNPEEIGEQLAHKSTCCSVRRSTVCSGRRSECAGGREGDELLKHHGDLTNALQPTISFVPTILLDQSDDNQPGILKNLFKEVCGVLQHK</sequence>
<evidence type="ECO:0000313" key="3">
    <source>
        <dbReference type="EMBL" id="KAJ4431697.1"/>
    </source>
</evidence>
<keyword evidence="2" id="KW-0325">Glycoprotein</keyword>
<evidence type="ECO:0000256" key="2">
    <source>
        <dbReference type="ARBA" id="ARBA00023180"/>
    </source>
</evidence>
<dbReference type="PANTHER" id="PTHR13234">
    <property type="entry name" value="GAMMA-INTERFERON INDUCIBLE LYSOSOMAL THIOL REDUCTASE GILT"/>
    <property type="match status" value="1"/>
</dbReference>
<dbReference type="InterPro" id="IPR004911">
    <property type="entry name" value="Interferon-induced_GILT"/>
</dbReference>
<evidence type="ECO:0000313" key="4">
    <source>
        <dbReference type="Proteomes" id="UP001148838"/>
    </source>
</evidence>
<gene>
    <name evidence="3" type="ORF">ANN_20299</name>
</gene>
<dbReference type="PANTHER" id="PTHR13234:SF71">
    <property type="entry name" value="GAMMA-INTERFERON-INDUCIBLE LYSOSOMAL THIOL REDUCTASE-LIKE PROTEIN"/>
    <property type="match status" value="1"/>
</dbReference>
<evidence type="ECO:0000256" key="1">
    <source>
        <dbReference type="ARBA" id="ARBA00005679"/>
    </source>
</evidence>
<organism evidence="3 4">
    <name type="scientific">Periplaneta americana</name>
    <name type="common">American cockroach</name>
    <name type="synonym">Blatta americana</name>
    <dbReference type="NCBI Taxonomy" id="6978"/>
    <lineage>
        <taxon>Eukaryota</taxon>
        <taxon>Metazoa</taxon>
        <taxon>Ecdysozoa</taxon>
        <taxon>Arthropoda</taxon>
        <taxon>Hexapoda</taxon>
        <taxon>Insecta</taxon>
        <taxon>Pterygota</taxon>
        <taxon>Neoptera</taxon>
        <taxon>Polyneoptera</taxon>
        <taxon>Dictyoptera</taxon>
        <taxon>Blattodea</taxon>
        <taxon>Blattoidea</taxon>
        <taxon>Blattidae</taxon>
        <taxon>Blattinae</taxon>
        <taxon>Periplaneta</taxon>
    </lineage>
</organism>
<keyword evidence="4" id="KW-1185">Reference proteome</keyword>
<dbReference type="Proteomes" id="UP001148838">
    <property type="component" value="Unassembled WGS sequence"/>
</dbReference>
<name>A0ABQ8SC87_PERAM</name>
<comment type="similarity">
    <text evidence="1">Belongs to the GILT family.</text>
</comment>
<protein>
    <recommendedName>
        <fullName evidence="5">Gamma-interferon-inducible lysosomal thiol reductase</fullName>
    </recommendedName>
</protein>